<comment type="caution">
    <text evidence="1">The sequence shown here is derived from an EMBL/GenBank/DDBJ whole genome shotgun (WGS) entry which is preliminary data.</text>
</comment>
<reference evidence="1" key="1">
    <citation type="submission" date="2023-04" db="EMBL/GenBank/DDBJ databases">
        <title>Ambrosiozyma monospora NBRC 10751.</title>
        <authorList>
            <person name="Ichikawa N."/>
            <person name="Sato H."/>
            <person name="Tonouchi N."/>
        </authorList>
    </citation>
    <scope>NUCLEOTIDE SEQUENCE</scope>
    <source>
        <strain evidence="1">NBRC 10751</strain>
    </source>
</reference>
<protein>
    <submittedName>
        <fullName evidence="1">Unnamed protein product</fullName>
    </submittedName>
</protein>
<gene>
    <name evidence="1" type="ORF">Amon02_000746900</name>
</gene>
<proteinExistence type="predicted"/>
<evidence type="ECO:0000313" key="1">
    <source>
        <dbReference type="EMBL" id="GME85230.1"/>
    </source>
</evidence>
<accession>A0ACB5TCD5</accession>
<keyword evidence="2" id="KW-1185">Reference proteome</keyword>
<sequence>MIKNLRVFRLVVLKDFNSSHLKTSLESSGLYSSQIEKSAVEIKTFTKNSKLFQNPLILAKLGNWILECCAELDNELLPLVIASLDEDADTYLVCGLPPKYPNMKGVANEADFEQNRLTILNTFSLAFQQIATETGAKARIDSFESSLIELRKEDLSNFLEKLSLSGLV</sequence>
<dbReference type="EMBL" id="BSXS01006219">
    <property type="protein sequence ID" value="GME85230.1"/>
    <property type="molecule type" value="Genomic_DNA"/>
</dbReference>
<name>A0ACB5TCD5_AMBMO</name>
<evidence type="ECO:0000313" key="2">
    <source>
        <dbReference type="Proteomes" id="UP001165064"/>
    </source>
</evidence>
<dbReference type="Proteomes" id="UP001165064">
    <property type="component" value="Unassembled WGS sequence"/>
</dbReference>
<organism evidence="1 2">
    <name type="scientific">Ambrosiozyma monospora</name>
    <name type="common">Yeast</name>
    <name type="synonym">Endomycopsis monosporus</name>
    <dbReference type="NCBI Taxonomy" id="43982"/>
    <lineage>
        <taxon>Eukaryota</taxon>
        <taxon>Fungi</taxon>
        <taxon>Dikarya</taxon>
        <taxon>Ascomycota</taxon>
        <taxon>Saccharomycotina</taxon>
        <taxon>Pichiomycetes</taxon>
        <taxon>Pichiales</taxon>
        <taxon>Pichiaceae</taxon>
        <taxon>Ambrosiozyma</taxon>
    </lineage>
</organism>